<protein>
    <submittedName>
        <fullName evidence="1">Toxin HigB</fullName>
    </submittedName>
</protein>
<evidence type="ECO:0000313" key="1">
    <source>
        <dbReference type="EMBL" id="VAW76298.1"/>
    </source>
</evidence>
<reference evidence="1" key="1">
    <citation type="submission" date="2018-06" db="EMBL/GenBank/DDBJ databases">
        <authorList>
            <person name="Zhirakovskaya E."/>
        </authorList>
    </citation>
    <scope>NUCLEOTIDE SEQUENCE</scope>
</reference>
<name>A0A3B0Y686_9ZZZZ</name>
<dbReference type="AlphaFoldDB" id="A0A3B0Y686"/>
<organism evidence="1">
    <name type="scientific">hydrothermal vent metagenome</name>
    <dbReference type="NCBI Taxonomy" id="652676"/>
    <lineage>
        <taxon>unclassified sequences</taxon>
        <taxon>metagenomes</taxon>
        <taxon>ecological metagenomes</taxon>
    </lineage>
</organism>
<proteinExistence type="predicted"/>
<dbReference type="Pfam" id="PF05973">
    <property type="entry name" value="Gp49"/>
    <property type="match status" value="1"/>
</dbReference>
<gene>
    <name evidence="1" type="ORF">MNBD_GAMMA15-2387</name>
</gene>
<accession>A0A3B0Y686</accession>
<dbReference type="InterPro" id="IPR009241">
    <property type="entry name" value="HigB-like"/>
</dbReference>
<sequence length="114" mass="13223">MFYRTESGDCPIEEFLDALSAKQAQKVAWVLELIEDLEVVPVKYFKKMTGTNDLWGIRIQSGNNIFRLLGFVEENNLVVLDHAFQKKTQKTPKKEIAIAEARKKDHLLRGHRHE</sequence>
<dbReference type="EMBL" id="UOFN01000058">
    <property type="protein sequence ID" value="VAW76298.1"/>
    <property type="molecule type" value="Genomic_DNA"/>
</dbReference>